<evidence type="ECO:0000313" key="2">
    <source>
        <dbReference type="Proteomes" id="UP000240009"/>
    </source>
</evidence>
<proteinExistence type="predicted"/>
<name>A0A2S8FLW0_9BACT</name>
<dbReference type="Proteomes" id="UP000240009">
    <property type="component" value="Unassembled WGS sequence"/>
</dbReference>
<dbReference type="InterPro" id="IPR021508">
    <property type="entry name" value="Gp17-like"/>
</dbReference>
<reference evidence="1 2" key="1">
    <citation type="submission" date="2018-02" db="EMBL/GenBank/DDBJ databases">
        <title>Comparative genomes isolates from brazilian mangrove.</title>
        <authorList>
            <person name="Araujo J.E."/>
            <person name="Taketani R.G."/>
            <person name="Silva M.C.P."/>
            <person name="Loureco M.V."/>
            <person name="Andreote F.D."/>
        </authorList>
    </citation>
    <scope>NUCLEOTIDE SEQUENCE [LARGE SCALE GENOMIC DNA]</scope>
    <source>
        <strain evidence="1 2">HEX-2 MGV</strain>
    </source>
</reference>
<dbReference type="RefSeq" id="WP_105352618.1">
    <property type="nucleotide sequence ID" value="NZ_PUIA01000035.1"/>
</dbReference>
<evidence type="ECO:0000313" key="1">
    <source>
        <dbReference type="EMBL" id="PQO33153.1"/>
    </source>
</evidence>
<protein>
    <recommendedName>
        <fullName evidence="3">DUF3168 domain-containing protein</fullName>
    </recommendedName>
</protein>
<gene>
    <name evidence="1" type="ORF">C5Y96_09850</name>
</gene>
<dbReference type="EMBL" id="PUIA01000035">
    <property type="protein sequence ID" value="PQO33153.1"/>
    <property type="molecule type" value="Genomic_DNA"/>
</dbReference>
<dbReference type="AlphaFoldDB" id="A0A2S8FLW0"/>
<comment type="caution">
    <text evidence="1">The sequence shown here is derived from an EMBL/GenBank/DDBJ whole genome shotgun (WGS) entry which is preliminary data.</text>
</comment>
<evidence type="ECO:0008006" key="3">
    <source>
        <dbReference type="Google" id="ProtNLM"/>
    </source>
</evidence>
<dbReference type="Pfam" id="PF11367">
    <property type="entry name" value="Tail_completion_gp17"/>
    <property type="match status" value="1"/>
</dbReference>
<dbReference type="InterPro" id="IPR053745">
    <property type="entry name" value="Viral_Tail_Comp_sf"/>
</dbReference>
<accession>A0A2S8FLW0</accession>
<dbReference type="Gene3D" id="3.30.2000.30">
    <property type="match status" value="1"/>
</dbReference>
<sequence>MTIQQAIVNYLLEQSNVTDLVSNRIFTNHLPQKPEFPAITIRLVSADHGRNLDGPNGVVRARIQIEAWSKDFLESQDIAEQVRTKVQGYSGLMDELLIRSCGLEEDIDTPEPPDDDSDEWFYSKALIFSMLYIESIPAH</sequence>
<dbReference type="OrthoDB" id="7950654at2"/>
<organism evidence="1 2">
    <name type="scientific">Blastopirellula marina</name>
    <dbReference type="NCBI Taxonomy" id="124"/>
    <lineage>
        <taxon>Bacteria</taxon>
        <taxon>Pseudomonadati</taxon>
        <taxon>Planctomycetota</taxon>
        <taxon>Planctomycetia</taxon>
        <taxon>Pirellulales</taxon>
        <taxon>Pirellulaceae</taxon>
        <taxon>Blastopirellula</taxon>
    </lineage>
</organism>